<dbReference type="Proteomes" id="UP001217476">
    <property type="component" value="Chromosome"/>
</dbReference>
<sequence>MNLVSLDDCPPGLFWFDGSLCFKSEYSQLRGTPDNRLMQCDAYVVASGEYFWGGTSDVAARSELMVQPIHFETATAAIAGEEL</sequence>
<accession>A0AAJ5VX77</accession>
<gene>
    <name evidence="1" type="ORF">P0Y65_05610</name>
</gene>
<dbReference type="AlphaFoldDB" id="A0AAJ5VX77"/>
<reference evidence="1" key="1">
    <citation type="submission" date="2023-03" db="EMBL/GenBank/DDBJ databases">
        <title>Andean soil-derived lignocellulolytic bacterial consortium as a source of novel taxa and putative plastic-active enzymes.</title>
        <authorList>
            <person name="Diaz-Garcia L."/>
            <person name="Chuvochina M."/>
            <person name="Feuerriegel G."/>
            <person name="Bunk B."/>
            <person name="Sproer C."/>
            <person name="Streit W.R."/>
            <person name="Rodriguez L.M."/>
            <person name="Overmann J."/>
            <person name="Jimenez D.J."/>
        </authorList>
    </citation>
    <scope>NUCLEOTIDE SEQUENCE</scope>
    <source>
        <strain evidence="1">MAG 4196</strain>
    </source>
</reference>
<evidence type="ECO:0000313" key="2">
    <source>
        <dbReference type="Proteomes" id="UP001217476"/>
    </source>
</evidence>
<name>A0AAJ5VX77_9HYPH</name>
<organism evidence="1 2">
    <name type="scientific">Candidatus Devosia phytovorans</name>
    <dbReference type="NCBI Taxonomy" id="3121372"/>
    <lineage>
        <taxon>Bacteria</taxon>
        <taxon>Pseudomonadati</taxon>
        <taxon>Pseudomonadota</taxon>
        <taxon>Alphaproteobacteria</taxon>
        <taxon>Hyphomicrobiales</taxon>
        <taxon>Devosiaceae</taxon>
        <taxon>Devosia</taxon>
    </lineage>
</organism>
<evidence type="ECO:0000313" key="1">
    <source>
        <dbReference type="EMBL" id="WEK05731.1"/>
    </source>
</evidence>
<protein>
    <submittedName>
        <fullName evidence="1">Uncharacterized protein</fullName>
    </submittedName>
</protein>
<proteinExistence type="predicted"/>
<dbReference type="EMBL" id="CP119312">
    <property type="protein sequence ID" value="WEK05731.1"/>
    <property type="molecule type" value="Genomic_DNA"/>
</dbReference>